<keyword evidence="2" id="KW-0408">Iron</keyword>
<reference evidence="6 7" key="1">
    <citation type="submission" date="2020-05" db="EMBL/GenBank/DDBJ databases">
        <title>Complete closed genome sequence of Defluviicoccus vanus.</title>
        <authorList>
            <person name="Bessarab I."/>
            <person name="Arumugam K."/>
            <person name="Maszenan A.M."/>
            <person name="Seviour R.J."/>
            <person name="Williams R.B."/>
        </authorList>
    </citation>
    <scope>NUCLEOTIDE SEQUENCE [LARGE SCALE GENOMIC DNA]</scope>
    <source>
        <strain evidence="6 7">Ben 114</strain>
    </source>
</reference>
<dbReference type="GO" id="GO:0046872">
    <property type="term" value="F:metal ion binding"/>
    <property type="evidence" value="ECO:0007669"/>
    <property type="project" value="UniProtKB-KW"/>
</dbReference>
<evidence type="ECO:0000259" key="5">
    <source>
        <dbReference type="Pfam" id="PF05726"/>
    </source>
</evidence>
<dbReference type="CDD" id="cd02247">
    <property type="entry name" value="cupin_pirin_C"/>
    <property type="match status" value="1"/>
</dbReference>
<evidence type="ECO:0000256" key="3">
    <source>
        <dbReference type="RuleBase" id="RU003457"/>
    </source>
</evidence>
<protein>
    <submittedName>
        <fullName evidence="6">Pirin family protein</fullName>
    </submittedName>
</protein>
<dbReference type="Pfam" id="PF05726">
    <property type="entry name" value="Pirin_C"/>
    <property type="match status" value="1"/>
</dbReference>
<gene>
    <name evidence="6" type="ORF">HQ394_03720</name>
</gene>
<dbReference type="PIRSF" id="PIRSF006232">
    <property type="entry name" value="Pirin"/>
    <property type="match status" value="1"/>
</dbReference>
<keyword evidence="2" id="KW-0479">Metal-binding</keyword>
<sequence length="306" mass="32890">MSGSTGEDPDCHTGVASPVIETMIVPRGRDIGGFEVQRILPSVRRRMVGPFIFFDRMGPATFAAGRGLDVRPHPHIGLATVTYLFAGEIVHRDSVGSRQTITAGAVNWMTAGRGIVHSERTDPTLRHTGGRLFGIQAWVALPQAAEEMAPAFSHHAVESLPRLAGEGWHGRLIAGRFDGMTAPTPVLSPTLYADIMLAAGARLAVSPEHEERAVYVVEGAVSLDGHSLDPGVLYVLVPGQAVTLAAGGESHLMLIGGAPMDGPRYIWWNFVSSSRERLEQAKADWKAQRFAAVPGEHEFIPLPDDT</sequence>
<feature type="binding site" evidence="2">
    <location>
        <position position="119"/>
    </location>
    <ligand>
        <name>Fe cation</name>
        <dbReference type="ChEBI" id="CHEBI:24875"/>
    </ligand>
</feature>
<evidence type="ECO:0000313" key="6">
    <source>
        <dbReference type="EMBL" id="QNT71113.1"/>
    </source>
</evidence>
<dbReference type="RefSeq" id="WP_190263108.1">
    <property type="nucleotide sequence ID" value="NZ_CP053923.1"/>
</dbReference>
<dbReference type="InterPro" id="IPR012093">
    <property type="entry name" value="Pirin"/>
</dbReference>
<name>A0A7H1N5X7_9PROT</name>
<dbReference type="InterPro" id="IPR011051">
    <property type="entry name" value="RmlC_Cupin_sf"/>
</dbReference>
<dbReference type="SUPFAM" id="SSF51182">
    <property type="entry name" value="RmlC-like cupins"/>
    <property type="match status" value="1"/>
</dbReference>
<evidence type="ECO:0000259" key="4">
    <source>
        <dbReference type="Pfam" id="PF02678"/>
    </source>
</evidence>
<comment type="cofactor">
    <cofactor evidence="2">
        <name>Fe cation</name>
        <dbReference type="ChEBI" id="CHEBI:24875"/>
    </cofactor>
    <text evidence="2">Binds 1 Fe cation per subunit.</text>
</comment>
<dbReference type="Gene3D" id="2.60.120.10">
    <property type="entry name" value="Jelly Rolls"/>
    <property type="match status" value="2"/>
</dbReference>
<dbReference type="InterPro" id="IPR003829">
    <property type="entry name" value="Pirin_N_dom"/>
</dbReference>
<feature type="binding site" evidence="2">
    <location>
        <position position="73"/>
    </location>
    <ligand>
        <name>Fe cation</name>
        <dbReference type="ChEBI" id="CHEBI:24875"/>
    </ligand>
</feature>
<comment type="similarity">
    <text evidence="1 3">Belongs to the pirin family.</text>
</comment>
<evidence type="ECO:0000256" key="2">
    <source>
        <dbReference type="PIRSR" id="PIRSR006232-1"/>
    </source>
</evidence>
<accession>A0A7H1N5X7</accession>
<keyword evidence="7" id="KW-1185">Reference proteome</keyword>
<feature type="binding site" evidence="2">
    <location>
        <position position="117"/>
    </location>
    <ligand>
        <name>Fe cation</name>
        <dbReference type="ChEBI" id="CHEBI:24875"/>
    </ligand>
</feature>
<dbReference type="PANTHER" id="PTHR13903:SF8">
    <property type="entry name" value="PIRIN"/>
    <property type="match status" value="1"/>
</dbReference>
<dbReference type="PANTHER" id="PTHR13903">
    <property type="entry name" value="PIRIN-RELATED"/>
    <property type="match status" value="1"/>
</dbReference>
<dbReference type="CDD" id="cd02909">
    <property type="entry name" value="cupin_pirin_N"/>
    <property type="match status" value="1"/>
</dbReference>
<dbReference type="KEGG" id="dvn:HQ394_03720"/>
<dbReference type="Proteomes" id="UP000516369">
    <property type="component" value="Chromosome"/>
</dbReference>
<evidence type="ECO:0000313" key="7">
    <source>
        <dbReference type="Proteomes" id="UP000516369"/>
    </source>
</evidence>
<feature type="domain" description="Pirin N-terminal" evidence="4">
    <location>
        <begin position="34"/>
        <end position="139"/>
    </location>
</feature>
<feature type="binding site" evidence="2">
    <location>
        <position position="75"/>
    </location>
    <ligand>
        <name>Fe cation</name>
        <dbReference type="ChEBI" id="CHEBI:24875"/>
    </ligand>
</feature>
<feature type="domain" description="Pirin C-terminal" evidence="5">
    <location>
        <begin position="192"/>
        <end position="290"/>
    </location>
</feature>
<dbReference type="EMBL" id="CP053923">
    <property type="protein sequence ID" value="QNT71113.1"/>
    <property type="molecule type" value="Genomic_DNA"/>
</dbReference>
<dbReference type="InterPro" id="IPR014710">
    <property type="entry name" value="RmlC-like_jellyroll"/>
</dbReference>
<dbReference type="Pfam" id="PF02678">
    <property type="entry name" value="Pirin"/>
    <property type="match status" value="1"/>
</dbReference>
<dbReference type="InterPro" id="IPR008778">
    <property type="entry name" value="Pirin_C_dom"/>
</dbReference>
<dbReference type="AlphaFoldDB" id="A0A7H1N5X7"/>
<proteinExistence type="inferred from homology"/>
<evidence type="ECO:0000256" key="1">
    <source>
        <dbReference type="ARBA" id="ARBA00008416"/>
    </source>
</evidence>
<organism evidence="6 7">
    <name type="scientific">Defluviicoccus vanus</name>
    <dbReference type="NCBI Taxonomy" id="111831"/>
    <lineage>
        <taxon>Bacteria</taxon>
        <taxon>Pseudomonadati</taxon>
        <taxon>Pseudomonadota</taxon>
        <taxon>Alphaproteobacteria</taxon>
        <taxon>Rhodospirillales</taxon>
        <taxon>Rhodospirillaceae</taxon>
        <taxon>Defluviicoccus</taxon>
    </lineage>
</organism>